<keyword evidence="2" id="KW-1185">Reference proteome</keyword>
<sequence length="136" mass="15615">MLTLTPRKWFGWQMLPGYGMAPYFSPIRVEEITALKTGQSILRLRFFNAFYAAGVQNFEKTLRVLRRHPEYIVCDIIHDDDGRMAIITACTPEFLIKHADPAYVEQNRTLLLNSDLQALLDSVYGFDNSLGDRKEG</sequence>
<protein>
    <submittedName>
        <fullName evidence="1">Uncharacterized protein</fullName>
    </submittedName>
</protein>
<name>A0A238XZQ5_9BACT</name>
<dbReference type="OrthoDB" id="7605608at2"/>
<accession>A0A238XZQ5</accession>
<reference evidence="1 2" key="1">
    <citation type="submission" date="2017-06" db="EMBL/GenBank/DDBJ databases">
        <authorList>
            <person name="Kim H.J."/>
            <person name="Triplett B.A."/>
        </authorList>
    </citation>
    <scope>NUCLEOTIDE SEQUENCE [LARGE SCALE GENOMIC DNA]</scope>
    <source>
        <strain evidence="1 2">DSM 13116</strain>
    </source>
</reference>
<dbReference type="Proteomes" id="UP000198324">
    <property type="component" value="Unassembled WGS sequence"/>
</dbReference>
<proteinExistence type="predicted"/>
<gene>
    <name evidence="1" type="ORF">SAMN04488503_0540</name>
</gene>
<dbReference type="AlphaFoldDB" id="A0A238XZQ5"/>
<evidence type="ECO:0000313" key="2">
    <source>
        <dbReference type="Proteomes" id="UP000198324"/>
    </source>
</evidence>
<dbReference type="RefSeq" id="WP_143337288.1">
    <property type="nucleotide sequence ID" value="NZ_FZOC01000001.1"/>
</dbReference>
<dbReference type="EMBL" id="FZOC01000001">
    <property type="protein sequence ID" value="SNR64048.1"/>
    <property type="molecule type" value="Genomic_DNA"/>
</dbReference>
<organism evidence="1 2">
    <name type="scientific">Humidesulfovibrio mexicanus</name>
    <dbReference type="NCBI Taxonomy" id="147047"/>
    <lineage>
        <taxon>Bacteria</taxon>
        <taxon>Pseudomonadati</taxon>
        <taxon>Thermodesulfobacteriota</taxon>
        <taxon>Desulfovibrionia</taxon>
        <taxon>Desulfovibrionales</taxon>
        <taxon>Desulfovibrionaceae</taxon>
        <taxon>Humidesulfovibrio</taxon>
    </lineage>
</organism>
<evidence type="ECO:0000313" key="1">
    <source>
        <dbReference type="EMBL" id="SNR64048.1"/>
    </source>
</evidence>